<keyword evidence="2" id="KW-1185">Reference proteome</keyword>
<dbReference type="Proteomes" id="UP000886998">
    <property type="component" value="Unassembled WGS sequence"/>
</dbReference>
<proteinExistence type="predicted"/>
<comment type="caution">
    <text evidence="1">The sequence shown here is derived from an EMBL/GenBank/DDBJ whole genome shotgun (WGS) entry which is preliminary data.</text>
</comment>
<evidence type="ECO:0000313" key="1">
    <source>
        <dbReference type="EMBL" id="GFY62746.1"/>
    </source>
</evidence>
<accession>A0A8X6Y184</accession>
<protein>
    <submittedName>
        <fullName evidence="1">Uncharacterized protein</fullName>
    </submittedName>
</protein>
<reference evidence="1" key="1">
    <citation type="submission" date="2020-08" db="EMBL/GenBank/DDBJ databases">
        <title>Multicomponent nature underlies the extraordinary mechanical properties of spider dragline silk.</title>
        <authorList>
            <person name="Kono N."/>
            <person name="Nakamura H."/>
            <person name="Mori M."/>
            <person name="Yoshida Y."/>
            <person name="Ohtoshi R."/>
            <person name="Malay A.D."/>
            <person name="Moran D.A.P."/>
            <person name="Tomita M."/>
            <person name="Numata K."/>
            <person name="Arakawa K."/>
        </authorList>
    </citation>
    <scope>NUCLEOTIDE SEQUENCE</scope>
</reference>
<gene>
    <name evidence="1" type="ORF">TNIN_187961</name>
</gene>
<evidence type="ECO:0000313" key="2">
    <source>
        <dbReference type="Proteomes" id="UP000886998"/>
    </source>
</evidence>
<dbReference type="EMBL" id="BMAV01014387">
    <property type="protein sequence ID" value="GFY62746.1"/>
    <property type="molecule type" value="Genomic_DNA"/>
</dbReference>
<organism evidence="1 2">
    <name type="scientific">Trichonephila inaurata madagascariensis</name>
    <dbReference type="NCBI Taxonomy" id="2747483"/>
    <lineage>
        <taxon>Eukaryota</taxon>
        <taxon>Metazoa</taxon>
        <taxon>Ecdysozoa</taxon>
        <taxon>Arthropoda</taxon>
        <taxon>Chelicerata</taxon>
        <taxon>Arachnida</taxon>
        <taxon>Araneae</taxon>
        <taxon>Araneomorphae</taxon>
        <taxon>Entelegynae</taxon>
        <taxon>Araneoidea</taxon>
        <taxon>Nephilidae</taxon>
        <taxon>Trichonephila</taxon>
        <taxon>Trichonephila inaurata</taxon>
    </lineage>
</organism>
<name>A0A8X6Y184_9ARAC</name>
<sequence length="106" mass="11828">MEGSTSSGSPDNVNTLLMCSVCKTIVVSNSIVGSTETEYLVDKVTNVEFDDEINEHGNIYIFCPECWVLIGHCDVNHENKRFYKNLLIKAFVNGIQNQKPEHSSTS</sequence>
<dbReference type="AlphaFoldDB" id="A0A8X6Y184"/>